<gene>
    <name evidence="1" type="ordered locus">Dred_3023</name>
</gene>
<keyword evidence="2" id="KW-1185">Reference proteome</keyword>
<evidence type="ECO:0000313" key="2">
    <source>
        <dbReference type="Proteomes" id="UP000001556"/>
    </source>
</evidence>
<reference evidence="1 2" key="1">
    <citation type="submission" date="2007-03" db="EMBL/GenBank/DDBJ databases">
        <title>Complete sequence of Desulfotomaculum reducens MI-1.</title>
        <authorList>
            <consortium name="US DOE Joint Genome Institute"/>
            <person name="Copeland A."/>
            <person name="Lucas S."/>
            <person name="Lapidus A."/>
            <person name="Barry K."/>
            <person name="Detter J.C."/>
            <person name="Glavina del Rio T."/>
            <person name="Hammon N."/>
            <person name="Israni S."/>
            <person name="Dalin E."/>
            <person name="Tice H."/>
            <person name="Pitluck S."/>
            <person name="Sims D."/>
            <person name="Brettin T."/>
            <person name="Bruce D."/>
            <person name="Han C."/>
            <person name="Tapia R."/>
            <person name="Schmutz J."/>
            <person name="Larimer F."/>
            <person name="Land M."/>
            <person name="Hauser L."/>
            <person name="Kyrpides N."/>
            <person name="Kim E."/>
            <person name="Tebo B.M."/>
            <person name="Richardson P."/>
        </authorList>
    </citation>
    <scope>NUCLEOTIDE SEQUENCE [LARGE SCALE GENOMIC DNA]</scope>
    <source>
        <strain evidence="1 2">MI-1</strain>
    </source>
</reference>
<proteinExistence type="predicted"/>
<dbReference type="Proteomes" id="UP000001556">
    <property type="component" value="Chromosome"/>
</dbReference>
<dbReference type="HOGENOM" id="CLU_178352_0_0_9"/>
<dbReference type="EMBL" id="CP000612">
    <property type="protein sequence ID" value="ABO51526.1"/>
    <property type="molecule type" value="Genomic_DNA"/>
</dbReference>
<organism evidence="1 2">
    <name type="scientific">Desulforamulus reducens (strain ATCC BAA-1160 / DSM 100696 / MI-1)</name>
    <name type="common">Desulfotomaculum reducens</name>
    <dbReference type="NCBI Taxonomy" id="349161"/>
    <lineage>
        <taxon>Bacteria</taxon>
        <taxon>Bacillati</taxon>
        <taxon>Bacillota</taxon>
        <taxon>Clostridia</taxon>
        <taxon>Eubacteriales</taxon>
        <taxon>Peptococcaceae</taxon>
        <taxon>Desulforamulus</taxon>
    </lineage>
</organism>
<protein>
    <submittedName>
        <fullName evidence="1">Uncharacterized protein</fullName>
    </submittedName>
</protein>
<dbReference type="eggNOG" id="ENOG5033E0A">
    <property type="taxonomic scope" value="Bacteria"/>
</dbReference>
<name>A4J8X3_DESRM</name>
<dbReference type="AlphaFoldDB" id="A4J8X3"/>
<evidence type="ECO:0000313" key="1">
    <source>
        <dbReference type="EMBL" id="ABO51526.1"/>
    </source>
</evidence>
<dbReference type="STRING" id="349161.Dred_3023"/>
<accession>A4J8X3</accession>
<sequence length="103" mass="11404">MAINCDEGNRGIIKKLLRQRRNRMIKITVEKFAKMYVENNPGEKFNEIKSNLKTALSRKKAGAVCGDCGQPIWAAGSAIVGFDGCFTCITGESDHSEDYEVSE</sequence>
<dbReference type="KEGG" id="drm:Dred_3023"/>